<dbReference type="SFLD" id="SFLDS00003">
    <property type="entry name" value="Haloacid_Dehalogenase"/>
    <property type="match status" value="1"/>
</dbReference>
<organism evidence="1 2">
    <name type="scientific">Enterococcus florum</name>
    <dbReference type="NCBI Taxonomy" id="2480627"/>
    <lineage>
        <taxon>Bacteria</taxon>
        <taxon>Bacillati</taxon>
        <taxon>Bacillota</taxon>
        <taxon>Bacilli</taxon>
        <taxon>Lactobacillales</taxon>
        <taxon>Enterococcaceae</taxon>
        <taxon>Enterococcus</taxon>
    </lineage>
</organism>
<evidence type="ECO:0000313" key="2">
    <source>
        <dbReference type="Proteomes" id="UP000290567"/>
    </source>
</evidence>
<dbReference type="InterPro" id="IPR011951">
    <property type="entry name" value="HAD-SF_hydro_IA_YjjG/PynA"/>
</dbReference>
<dbReference type="EMBL" id="BJCC01000015">
    <property type="protein sequence ID" value="GCF94101.1"/>
    <property type="molecule type" value="Genomic_DNA"/>
</dbReference>
<name>A0A4P5PCT1_9ENTE</name>
<dbReference type="Pfam" id="PF13419">
    <property type="entry name" value="HAD_2"/>
    <property type="match status" value="1"/>
</dbReference>
<dbReference type="NCBIfam" id="TIGR02254">
    <property type="entry name" value="YjjG_YfnB"/>
    <property type="match status" value="1"/>
</dbReference>
<evidence type="ECO:0000313" key="1">
    <source>
        <dbReference type="EMBL" id="GCF94101.1"/>
    </source>
</evidence>
<dbReference type="PANTHER" id="PTHR47478">
    <property type="match status" value="1"/>
</dbReference>
<dbReference type="Gene3D" id="1.10.150.240">
    <property type="entry name" value="Putative phosphatase, domain 2"/>
    <property type="match status" value="1"/>
</dbReference>
<reference evidence="2" key="1">
    <citation type="submission" date="2019-02" db="EMBL/GenBank/DDBJ databases">
        <title>Draft genome sequence of Enterococcus sp. Gos25-1.</title>
        <authorList>
            <person name="Tanaka N."/>
            <person name="Shiwa Y."/>
            <person name="Fujita N."/>
        </authorList>
    </citation>
    <scope>NUCLEOTIDE SEQUENCE [LARGE SCALE GENOMIC DNA]</scope>
    <source>
        <strain evidence="2">Gos25-1</strain>
    </source>
</reference>
<gene>
    <name evidence="1" type="ORF">NRIC_19920</name>
</gene>
<dbReference type="SUPFAM" id="SSF56784">
    <property type="entry name" value="HAD-like"/>
    <property type="match status" value="1"/>
</dbReference>
<dbReference type="GO" id="GO:0008253">
    <property type="term" value="F:5'-nucleotidase activity"/>
    <property type="evidence" value="ECO:0007669"/>
    <property type="project" value="InterPro"/>
</dbReference>
<dbReference type="InterPro" id="IPR041492">
    <property type="entry name" value="HAD_2"/>
</dbReference>
<dbReference type="NCBIfam" id="TIGR01549">
    <property type="entry name" value="HAD-SF-IA-v1"/>
    <property type="match status" value="1"/>
</dbReference>
<dbReference type="InterPro" id="IPR036412">
    <property type="entry name" value="HAD-like_sf"/>
</dbReference>
<proteinExistence type="predicted"/>
<protein>
    <submittedName>
        <fullName evidence="1">Noncanonical pyrimidine nucleotidase, YjjG family protein</fullName>
    </submittedName>
</protein>
<dbReference type="Gene3D" id="3.40.50.1000">
    <property type="entry name" value="HAD superfamily/HAD-like"/>
    <property type="match status" value="1"/>
</dbReference>
<accession>A0A4P5PCT1</accession>
<keyword evidence="2" id="KW-1185">Reference proteome</keyword>
<sequence length="228" mass="26421">MGYTTVLFDIDDTLLDFKDAEAQALNKLFQELGLPDDPNQKLEYKEMNRGLWQQHEAGLLSREELLATRFSRFFERYNKQVDGPATEARYRYYLNQGHKRIEHALELVQRLSQSKDLYVVTNGVSVTQRQRLHQSGLAPFFKKLFISEELGVHKPMREFFEIVFKEIPQINKKETVIIGDSLTSDIQGGVTAGIDTIWMNPTGKKAEVIQPTYQIQRLTDLYGILEDF</sequence>
<dbReference type="OrthoDB" id="9802350at2"/>
<dbReference type="Proteomes" id="UP000290567">
    <property type="component" value="Unassembled WGS sequence"/>
</dbReference>
<dbReference type="RefSeq" id="WP_146622544.1">
    <property type="nucleotide sequence ID" value="NZ_BJCC01000015.1"/>
</dbReference>
<dbReference type="SFLD" id="SFLDG01135">
    <property type="entry name" value="C1.5.6:_HAD__Beta-PGM__Phospha"/>
    <property type="match status" value="1"/>
</dbReference>
<dbReference type="PANTHER" id="PTHR47478:SF1">
    <property type="entry name" value="PYRIMIDINE 5'-NUCLEOTIDASE YJJG"/>
    <property type="match status" value="1"/>
</dbReference>
<dbReference type="InterPro" id="IPR023214">
    <property type="entry name" value="HAD_sf"/>
</dbReference>
<dbReference type="InterPro" id="IPR023198">
    <property type="entry name" value="PGP-like_dom2"/>
</dbReference>
<dbReference type="InterPro" id="IPR006439">
    <property type="entry name" value="HAD-SF_hydro_IA"/>
</dbReference>
<dbReference type="AlphaFoldDB" id="A0A4P5PCT1"/>
<dbReference type="SFLD" id="SFLDG01129">
    <property type="entry name" value="C1.5:_HAD__Beta-PGM__Phosphata"/>
    <property type="match status" value="1"/>
</dbReference>
<dbReference type="InterPro" id="IPR052550">
    <property type="entry name" value="Pyrimidine_5'-ntase_YjjG"/>
</dbReference>
<comment type="caution">
    <text evidence="1">The sequence shown here is derived from an EMBL/GenBank/DDBJ whole genome shotgun (WGS) entry which is preliminary data.</text>
</comment>